<accession>A0A0F9SML9</accession>
<protein>
    <submittedName>
        <fullName evidence="1">Uncharacterized protein</fullName>
    </submittedName>
</protein>
<comment type="caution">
    <text evidence="1">The sequence shown here is derived from an EMBL/GenBank/DDBJ whole genome shotgun (WGS) entry which is preliminary data.</text>
</comment>
<sequence>MTNQTTETETFKVQPSYVIMDISAASGGVTYTRETLSEHEINDGDGEEREWKTNKRTDHKELCQKADALRSKAAGILRRRCAYTAIGWICEENQLIHLREDFRELQAVADLFNQRAAQSWCARRVRIGFVPVKLEIDNEAAAQEIARTIRETLSDMKTRLEEGCTSAQWGSFYQSKVKNLGKLAAGMQKFSITTAIDCAKAARAELKAAKKAEREPDLDLEAIDAAIGMFSGLELMADTLDCIAA</sequence>
<evidence type="ECO:0000313" key="1">
    <source>
        <dbReference type="EMBL" id="KKN30503.1"/>
    </source>
</evidence>
<reference evidence="1" key="1">
    <citation type="journal article" date="2015" name="Nature">
        <title>Complex archaea that bridge the gap between prokaryotes and eukaryotes.</title>
        <authorList>
            <person name="Spang A."/>
            <person name="Saw J.H."/>
            <person name="Jorgensen S.L."/>
            <person name="Zaremba-Niedzwiedzka K."/>
            <person name="Martijn J."/>
            <person name="Lind A.E."/>
            <person name="van Eijk R."/>
            <person name="Schleper C."/>
            <person name="Guy L."/>
            <person name="Ettema T.J."/>
        </authorList>
    </citation>
    <scope>NUCLEOTIDE SEQUENCE</scope>
</reference>
<name>A0A0F9SML9_9ZZZZ</name>
<dbReference type="AlphaFoldDB" id="A0A0F9SML9"/>
<gene>
    <name evidence="1" type="ORF">LCGC14_0833280</name>
</gene>
<organism evidence="1">
    <name type="scientific">marine sediment metagenome</name>
    <dbReference type="NCBI Taxonomy" id="412755"/>
    <lineage>
        <taxon>unclassified sequences</taxon>
        <taxon>metagenomes</taxon>
        <taxon>ecological metagenomes</taxon>
    </lineage>
</organism>
<proteinExistence type="predicted"/>
<dbReference type="EMBL" id="LAZR01002400">
    <property type="protein sequence ID" value="KKN30503.1"/>
    <property type="molecule type" value="Genomic_DNA"/>
</dbReference>